<organism evidence="1 2">
    <name type="scientific">Neorhizobium galegae bv. orientalis str. HAMBI 540</name>
    <dbReference type="NCBI Taxonomy" id="1028800"/>
    <lineage>
        <taxon>Bacteria</taxon>
        <taxon>Pseudomonadati</taxon>
        <taxon>Pseudomonadota</taxon>
        <taxon>Alphaproteobacteria</taxon>
        <taxon>Hyphomicrobiales</taxon>
        <taxon>Rhizobiaceae</taxon>
        <taxon>Rhizobium/Agrobacterium group</taxon>
        <taxon>Neorhizobium</taxon>
    </lineage>
</organism>
<proteinExistence type="predicted"/>
<evidence type="ECO:0000313" key="2">
    <source>
        <dbReference type="Proteomes" id="UP000028181"/>
    </source>
</evidence>
<protein>
    <submittedName>
        <fullName evidence="1">Uncharacterized protein</fullName>
    </submittedName>
</protein>
<dbReference type="HOGENOM" id="CLU_2509259_0_0_5"/>
<name>A0A068SR98_NEOGA</name>
<evidence type="ECO:0000313" key="1">
    <source>
        <dbReference type="EMBL" id="CDN48822.1"/>
    </source>
</evidence>
<dbReference type="AlphaFoldDB" id="A0A068SR98"/>
<gene>
    <name evidence="1" type="ORF">RG540_CH26560</name>
</gene>
<reference evidence="2" key="1">
    <citation type="journal article" date="2014" name="BMC Genomics">
        <title>Genome sequencing of two Neorhizobium galegae strains reveals a noeT gene responsible for the unusual acetylation of the nodulation factors.</title>
        <authorList>
            <person name="Osterman J."/>
            <person name="Marsh J."/>
            <person name="Laine P.K."/>
            <person name="Zeng Z."/>
            <person name="Alatalo E."/>
            <person name="Sullivan J.T."/>
            <person name="Young J.P."/>
            <person name="Thomas-Oates J."/>
            <person name="Paulin L."/>
            <person name="Lindstrom K."/>
        </authorList>
    </citation>
    <scope>NUCLEOTIDE SEQUENCE [LARGE SCALE GENOMIC DNA]</scope>
    <source>
        <strain evidence="2">HAMBI 540</strain>
    </source>
</reference>
<dbReference type="KEGG" id="ngg:RG540_CH26560"/>
<sequence length="85" mass="9563">MVPVLKGDTENAVHCILLELFEVDPLAKERILQVVSTDRNEVPEQLHTWGDNHLRSQANVRFGLFNLLRGFRHSSLADLAVDGIS</sequence>
<keyword evidence="2" id="KW-1185">Reference proteome</keyword>
<dbReference type="Proteomes" id="UP000028181">
    <property type="component" value="Chromosome I"/>
</dbReference>
<accession>A0A068SR98</accession>
<dbReference type="EMBL" id="HG938353">
    <property type="protein sequence ID" value="CDN48822.1"/>
    <property type="molecule type" value="Genomic_DNA"/>
</dbReference>